<evidence type="ECO:0000259" key="1">
    <source>
        <dbReference type="Pfam" id="PF03235"/>
    </source>
</evidence>
<dbReference type="Pfam" id="PF03235">
    <property type="entry name" value="GmrSD_N"/>
    <property type="match status" value="1"/>
</dbReference>
<evidence type="ECO:0000313" key="3">
    <source>
        <dbReference type="Proteomes" id="UP000016464"/>
    </source>
</evidence>
<dbReference type="EMBL" id="ATCL01000020">
    <property type="protein sequence ID" value="ERG66177.1"/>
    <property type="molecule type" value="Genomic_DNA"/>
</dbReference>
<feature type="domain" description="GmrSD restriction endonucleases N-terminal" evidence="1">
    <location>
        <begin position="7"/>
        <end position="328"/>
    </location>
</feature>
<gene>
    <name evidence="2" type="ORF">M467_02685</name>
</gene>
<proteinExistence type="predicted"/>
<keyword evidence="3" id="KW-1185">Reference proteome</keyword>
<dbReference type="Proteomes" id="UP000016464">
    <property type="component" value="Unassembled WGS sequence"/>
</dbReference>
<dbReference type="PATRIC" id="fig|1345023.5.peg.1645"/>
<dbReference type="OrthoDB" id="9798761at2"/>
<dbReference type="PANTHER" id="PTHR37292">
    <property type="entry name" value="VNG6097C"/>
    <property type="match status" value="1"/>
</dbReference>
<dbReference type="eggNOG" id="COG1479">
    <property type="taxonomic scope" value="Bacteria"/>
</dbReference>
<name>U1LVD7_9BACL</name>
<dbReference type="eggNOG" id="COG3472">
    <property type="taxonomic scope" value="Bacteria"/>
</dbReference>
<comment type="caution">
    <text evidence="2">The sequence shown here is derived from an EMBL/GenBank/DDBJ whole genome shotgun (WGS) entry which is preliminary data.</text>
</comment>
<protein>
    <recommendedName>
        <fullName evidence="1">GmrSD restriction endonucleases N-terminal domain-containing protein</fullName>
    </recommendedName>
</protein>
<dbReference type="AlphaFoldDB" id="U1LVD7"/>
<accession>U1LVD7</accession>
<reference evidence="2 3" key="1">
    <citation type="journal article" date="2013" name="Genome Announc.">
        <title>Draft Genome Sequence of Exiguobacterium pavilionensis Strain RW-2, with Wide Thermal, Salinity, and pH Tolerance, Isolated from Modern Freshwater Microbialites.</title>
        <authorList>
            <person name="White R.A.III."/>
            <person name="Grassa C.J."/>
            <person name="Suttle C.A."/>
        </authorList>
    </citation>
    <scope>NUCLEOTIDE SEQUENCE [LARGE SCALE GENOMIC DNA]</scope>
    <source>
        <strain evidence="2 3">RW-2</strain>
    </source>
</reference>
<sequence>MDKISLIELLKKNDSGKLVLPDFQRDFEWDKEGQKNLLSSFLAQLPIGSLLILEGEREHFAAKRLCYINPLKQSERKEECWYLLDGQQRVTSLKTFFTDLYSQNENWRETHKSLYNDLNMRWFMKVTPQNDEDIFGWNKLRFEGFREYEPSIIVDYIQNKKILRSKDFYWYHPDYKSLDSEGNIREGAKKKNDIANKAAENRLIPLYSLYNSEGQSLHEQVLEKLKNIRIEELKAEVEEEDYSLFDILGWIEPDIENQSEDKSFVDNAWMRLGAKWVQDVMNQFAKNLEQEISIIELKSNEISRAISIFENINMGGTKLNTFDLIVAKAARSSNEFEGSLSQKITHQLNEKINIPPVLCKRVSGDKPNEFLSENMNVFSDNKISKSFKDMYLNLLSIENYFKYGELKDLKVDYIKRKKILEISHEKIHESTDRIVLAIQRSLAFLNTRLGVTDINKISYELMILPISYMFLDSDNWENESVLDKIEYWYWVSIFGGAYREAQNSRCIKDVFLLHQWCTENIDNPFHYLHEKVLKEDGYTDLETLLMKNEAHNVRESVSNTILQYALSKQPKDLLAHDNTTIALNPWDVSKKTVIELPSEKFELEVHEHHVVPIASVSTIEESAKKIRSQKGNLLNSPLNKTLISSKTNLKIKDKSIKRYYQSLNDESKVCHFIPLEEELNQLENVEAFLESRFKLIRTNLISYLNTLQP</sequence>
<evidence type="ECO:0000313" key="2">
    <source>
        <dbReference type="EMBL" id="ERG66177.1"/>
    </source>
</evidence>
<dbReference type="RefSeq" id="WP_021066804.1">
    <property type="nucleotide sequence ID" value="NZ_ATCL01000020.1"/>
</dbReference>
<organism evidence="2 3">
    <name type="scientific">Exiguobacterium chiriqhucha RW-2</name>
    <dbReference type="NCBI Taxonomy" id="1345023"/>
    <lineage>
        <taxon>Bacteria</taxon>
        <taxon>Bacillati</taxon>
        <taxon>Bacillota</taxon>
        <taxon>Bacilli</taxon>
        <taxon>Bacillales</taxon>
        <taxon>Bacillales Family XII. Incertae Sedis</taxon>
        <taxon>Exiguobacterium</taxon>
    </lineage>
</organism>
<dbReference type="InterPro" id="IPR004919">
    <property type="entry name" value="GmrSD_N"/>
</dbReference>
<dbReference type="PANTHER" id="PTHR37292:SF2">
    <property type="entry name" value="DUF262 DOMAIN-CONTAINING PROTEIN"/>
    <property type="match status" value="1"/>
</dbReference>